<comment type="caution">
    <text evidence="1">The sequence shown here is derived from an EMBL/GenBank/DDBJ whole genome shotgun (WGS) entry which is preliminary data.</text>
</comment>
<dbReference type="InterPro" id="IPR046720">
    <property type="entry name" value="DUF6612"/>
</dbReference>
<dbReference type="Pfam" id="PF20316">
    <property type="entry name" value="DUF6612"/>
    <property type="match status" value="1"/>
</dbReference>
<dbReference type="EMBL" id="JABACJ020000005">
    <property type="protein sequence ID" value="MBU3875643.1"/>
    <property type="molecule type" value="Genomic_DNA"/>
</dbReference>
<reference evidence="1 2" key="1">
    <citation type="submission" date="2021-06" db="EMBL/GenBank/DDBJ databases">
        <title>Faecalicatena sp. nov. isolated from porcine feces.</title>
        <authorList>
            <person name="Oh B.S."/>
            <person name="Lee J.H."/>
        </authorList>
    </citation>
    <scope>NUCLEOTIDE SEQUENCE [LARGE SCALE GENOMIC DNA]</scope>
    <source>
        <strain evidence="1 2">AGMB00832</strain>
    </source>
</reference>
<keyword evidence="2" id="KW-1185">Reference proteome</keyword>
<dbReference type="Proteomes" id="UP000723714">
    <property type="component" value="Unassembled WGS sequence"/>
</dbReference>
<name>A0ABS6D224_9FIRM</name>
<dbReference type="RefSeq" id="WP_216240686.1">
    <property type="nucleotide sequence ID" value="NZ_JABACJ020000005.1"/>
</dbReference>
<organism evidence="1 2">
    <name type="scientific">Faecalicatena faecalis</name>
    <dbReference type="NCBI Taxonomy" id="2726362"/>
    <lineage>
        <taxon>Bacteria</taxon>
        <taxon>Bacillati</taxon>
        <taxon>Bacillota</taxon>
        <taxon>Clostridia</taxon>
        <taxon>Lachnospirales</taxon>
        <taxon>Lachnospiraceae</taxon>
        <taxon>Faecalicatena</taxon>
    </lineage>
</organism>
<accession>A0ABS6D224</accession>
<protein>
    <recommendedName>
        <fullName evidence="3">Lipoprotein</fullName>
    </recommendedName>
</protein>
<evidence type="ECO:0000313" key="1">
    <source>
        <dbReference type="EMBL" id="MBU3875643.1"/>
    </source>
</evidence>
<dbReference type="PROSITE" id="PS51257">
    <property type="entry name" value="PROKAR_LIPOPROTEIN"/>
    <property type="match status" value="1"/>
</dbReference>
<evidence type="ECO:0008006" key="3">
    <source>
        <dbReference type="Google" id="ProtNLM"/>
    </source>
</evidence>
<sequence>MIKYVKKGQSIILLGILCTILTVGCSSKMTPKKMMASVSTNLAKAKSVTNTLRMDIELEDVLDTMKINMDMKMENTVKPKAGHALGSAEVEFGGTKLGSDIEIYQVNEGREAVTYSRMYDKWSREASDNSKKSTFNGNLFQEAGDSIESFRIAEQNVEVDHKECYQMYGNVTGKELLEFMGLDMMGAFGLVEIPDEDAITSLEVPVTIEVYKEDMLPARVIVDMTDVMNELYDKYDKSTNVNDFTIELGYTGFDDVKEILVPQEVKDSCTQVQNMTGQSSDM</sequence>
<proteinExistence type="predicted"/>
<gene>
    <name evidence="1" type="ORF">HGO97_007440</name>
</gene>
<evidence type="ECO:0000313" key="2">
    <source>
        <dbReference type="Proteomes" id="UP000723714"/>
    </source>
</evidence>